<dbReference type="SUPFAM" id="SSF46785">
    <property type="entry name" value="Winged helix' DNA-binding domain"/>
    <property type="match status" value="1"/>
</dbReference>
<dbReference type="PROSITE" id="PS50039">
    <property type="entry name" value="FORK_HEAD_3"/>
    <property type="match status" value="1"/>
</dbReference>
<dbReference type="Gene3D" id="1.10.10.10">
    <property type="entry name" value="Winged helix-like DNA-binding domain superfamily/Winged helix DNA-binding domain"/>
    <property type="match status" value="1"/>
</dbReference>
<comment type="subcellular location">
    <subcellularLocation>
        <location evidence="2">Nucleus</location>
    </subcellularLocation>
</comment>
<dbReference type="PANTHER" id="PTHR11829:SF343">
    <property type="entry name" value="FORK-HEAD DOMAIN-CONTAINING PROTEIN"/>
    <property type="match status" value="1"/>
</dbReference>
<evidence type="ECO:0000256" key="2">
    <source>
        <dbReference type="PROSITE-ProRule" id="PRU00089"/>
    </source>
</evidence>
<evidence type="ECO:0000313" key="5">
    <source>
        <dbReference type="EMBL" id="KZT65039.1"/>
    </source>
</evidence>
<reference evidence="5 6" key="1">
    <citation type="journal article" date="2016" name="Mol. Biol. Evol.">
        <title>Comparative Genomics of Early-Diverging Mushroom-Forming Fungi Provides Insights into the Origins of Lignocellulose Decay Capabilities.</title>
        <authorList>
            <person name="Nagy L.G."/>
            <person name="Riley R."/>
            <person name="Tritt A."/>
            <person name="Adam C."/>
            <person name="Daum C."/>
            <person name="Floudas D."/>
            <person name="Sun H."/>
            <person name="Yadav J.S."/>
            <person name="Pangilinan J."/>
            <person name="Larsson K.H."/>
            <person name="Matsuura K."/>
            <person name="Barry K."/>
            <person name="Labutti K."/>
            <person name="Kuo R."/>
            <person name="Ohm R.A."/>
            <person name="Bhattacharya S.S."/>
            <person name="Shirouzu T."/>
            <person name="Yoshinaga Y."/>
            <person name="Martin F.M."/>
            <person name="Grigoriev I.V."/>
            <person name="Hibbett D.S."/>
        </authorList>
    </citation>
    <scope>NUCLEOTIDE SEQUENCE [LARGE SCALE GENOMIC DNA]</scope>
    <source>
        <strain evidence="5 6">L-15889</strain>
    </source>
</reference>
<feature type="region of interest" description="Disordered" evidence="3">
    <location>
        <begin position="370"/>
        <end position="404"/>
    </location>
</feature>
<protein>
    <recommendedName>
        <fullName evidence="4">Fork-head domain-containing protein</fullName>
    </recommendedName>
</protein>
<dbReference type="AlphaFoldDB" id="A0A165LZA2"/>
<dbReference type="SMART" id="SM00339">
    <property type="entry name" value="FH"/>
    <property type="match status" value="1"/>
</dbReference>
<dbReference type="PRINTS" id="PR00053">
    <property type="entry name" value="FORKHEAD"/>
</dbReference>
<dbReference type="GO" id="GO:0000981">
    <property type="term" value="F:DNA-binding transcription factor activity, RNA polymerase II-specific"/>
    <property type="evidence" value="ECO:0007669"/>
    <property type="project" value="TreeGrafter"/>
</dbReference>
<evidence type="ECO:0000313" key="6">
    <source>
        <dbReference type="Proteomes" id="UP000076727"/>
    </source>
</evidence>
<feature type="compositionally biased region" description="Basic and acidic residues" evidence="3">
    <location>
        <begin position="610"/>
        <end position="628"/>
    </location>
</feature>
<feature type="region of interest" description="Disordered" evidence="3">
    <location>
        <begin position="804"/>
        <end position="823"/>
    </location>
</feature>
<keyword evidence="6" id="KW-1185">Reference proteome</keyword>
<sequence length="823" mass="89544">MASFREGGGPSSPVDEILKNMNLTREDLARHSEQMRLFLTGGADCASSSTFAPQPIQPPKQSSRSRKLSSRAVSRSNSLVNNLARAASPSPSRVHVKPEPVEDVLPTRTPNTMSTMELVLERKSKQSRERRSSNARSRDGRRAQDVAVSTPSTDMTPQSTPRTPHHYRHYSERVLGDAFASRAALHPSGASDPRTPRTQSQAPGSSRAATPAGRTIYSRGISPQRAPSPGSSPTRVVNMVSSPGPMRSSPAPEAKEDKLPYVLPPGPYFEEKPDVAYAGLIGQAILSSPGHRLTLQDIYEWITTVYPYYKRGEQTWMNSVRHCLSTMAVFRKVTRVRNEGKSLWAILDEDVPAFANGSFKKALCADMAKQDKEKQTKRGQRKRGAAMDGGRDTKRHKGEHAVDEGTRLSTCHPMLPPYLPPFHVTPNQQPYFQTYAPQAIPAEVLFPPLPPNIGLGRSTSRPMSARPMSAAGSSATRPVSAAGSLATELSMPRGRDRSPKHISSASSMPALTPNCSSSSSPPLSSHASLADDPRYSSSPAMIAVADSDEDEESELEVGWLRRGPPVEALAPSATLLKPADFSSSGRSRSQRDARKRYKALSARPAPESPTLEHRPLLGKHQEVSRRDPSTPPPESTQLLPLPSTPPNRLCTPPRRQRVTSSGIRLSPTLTPISHAGLHMSPSPSLAHYKSHLDPPPPASMHFPQAPLLAVPTSSQMTPPRSTGSNVDVHTPLRKVSGTSDPFNLSPFAPVTPQRLTYPSFDSPWRTPSRNIYDPHAPSSILDDELYRQSLKDISPSLLGLSGRPRGLWDSPLGSSPSVDRFWG</sequence>
<organism evidence="5 6">
    <name type="scientific">Daedalea quercina L-15889</name>
    <dbReference type="NCBI Taxonomy" id="1314783"/>
    <lineage>
        <taxon>Eukaryota</taxon>
        <taxon>Fungi</taxon>
        <taxon>Dikarya</taxon>
        <taxon>Basidiomycota</taxon>
        <taxon>Agaricomycotina</taxon>
        <taxon>Agaricomycetes</taxon>
        <taxon>Polyporales</taxon>
        <taxon>Fomitopsis</taxon>
    </lineage>
</organism>
<dbReference type="EMBL" id="KV429113">
    <property type="protein sequence ID" value="KZT65039.1"/>
    <property type="molecule type" value="Genomic_DNA"/>
</dbReference>
<keyword evidence="2" id="KW-0539">Nucleus</keyword>
<feature type="compositionally biased region" description="Polar residues" evidence="3">
    <location>
        <begin position="147"/>
        <end position="162"/>
    </location>
</feature>
<feature type="compositionally biased region" description="Basic and acidic residues" evidence="3">
    <location>
        <begin position="119"/>
        <end position="144"/>
    </location>
</feature>
<dbReference type="InterPro" id="IPR050211">
    <property type="entry name" value="FOX_domain-containing"/>
</dbReference>
<proteinExistence type="predicted"/>
<dbReference type="InterPro" id="IPR036388">
    <property type="entry name" value="WH-like_DNA-bd_sf"/>
</dbReference>
<dbReference type="GO" id="GO:0000978">
    <property type="term" value="F:RNA polymerase II cis-regulatory region sequence-specific DNA binding"/>
    <property type="evidence" value="ECO:0007669"/>
    <property type="project" value="TreeGrafter"/>
</dbReference>
<feature type="compositionally biased region" description="Polar residues" evidence="3">
    <location>
        <begin position="196"/>
        <end position="208"/>
    </location>
</feature>
<feature type="region of interest" description="Disordered" evidence="3">
    <location>
        <begin position="571"/>
        <end position="661"/>
    </location>
</feature>
<dbReference type="OrthoDB" id="5954824at2759"/>
<feature type="region of interest" description="Disordered" evidence="3">
    <location>
        <begin position="185"/>
        <end position="235"/>
    </location>
</feature>
<accession>A0A165LZA2</accession>
<feature type="compositionally biased region" description="Low complexity" evidence="3">
    <location>
        <begin position="516"/>
        <end position="528"/>
    </location>
</feature>
<feature type="DNA-binding region" description="Fork-head" evidence="2">
    <location>
        <begin position="272"/>
        <end position="361"/>
    </location>
</feature>
<dbReference type="Pfam" id="PF00250">
    <property type="entry name" value="Forkhead"/>
    <property type="match status" value="1"/>
</dbReference>
<dbReference type="InterPro" id="IPR036390">
    <property type="entry name" value="WH_DNA-bd_sf"/>
</dbReference>
<dbReference type="Proteomes" id="UP000076727">
    <property type="component" value="Unassembled WGS sequence"/>
</dbReference>
<evidence type="ECO:0000259" key="4">
    <source>
        <dbReference type="PROSITE" id="PS50039"/>
    </source>
</evidence>
<dbReference type="STRING" id="1314783.A0A165LZA2"/>
<gene>
    <name evidence="5" type="ORF">DAEQUDRAFT_769192</name>
</gene>
<evidence type="ECO:0000256" key="3">
    <source>
        <dbReference type="SAM" id="MobiDB-lite"/>
    </source>
</evidence>
<dbReference type="PANTHER" id="PTHR11829">
    <property type="entry name" value="FORKHEAD BOX PROTEIN"/>
    <property type="match status" value="1"/>
</dbReference>
<keyword evidence="1 2" id="KW-0238">DNA-binding</keyword>
<name>A0A165LZA2_9APHY</name>
<feature type="region of interest" description="Disordered" evidence="3">
    <location>
        <begin position="453"/>
        <end position="535"/>
    </location>
</feature>
<dbReference type="GO" id="GO:0005634">
    <property type="term" value="C:nucleus"/>
    <property type="evidence" value="ECO:0007669"/>
    <property type="project" value="UniProtKB-SubCell"/>
</dbReference>
<feature type="region of interest" description="Disordered" evidence="3">
    <location>
        <begin position="44"/>
        <end position="165"/>
    </location>
</feature>
<feature type="compositionally biased region" description="Polar residues" evidence="3">
    <location>
        <begin position="501"/>
        <end position="515"/>
    </location>
</feature>
<evidence type="ECO:0000256" key="1">
    <source>
        <dbReference type="ARBA" id="ARBA00023125"/>
    </source>
</evidence>
<feature type="domain" description="Fork-head" evidence="4">
    <location>
        <begin position="272"/>
        <end position="361"/>
    </location>
</feature>
<dbReference type="InterPro" id="IPR001766">
    <property type="entry name" value="Fork_head_dom"/>
</dbReference>